<evidence type="ECO:0000313" key="4">
    <source>
        <dbReference type="Proteomes" id="UP000269001"/>
    </source>
</evidence>
<sequence length="118" mass="12836">MSSSELTQQSSVQVQQVPRSKRASKTTPISYRIQIFIRFVVALFGGYALSALLAVVISLAFKNTPTSAVMTATMLAFICHVCVFIWVFLQHSLIKSIMGVVIPLLILTVIYLGLGGTS</sequence>
<keyword evidence="2" id="KW-0812">Transmembrane</keyword>
<reference evidence="3 4" key="1">
    <citation type="submission" date="2018-09" db="EMBL/GenBank/DDBJ databases">
        <title>The draft genome of Acinetobacter spp. strains.</title>
        <authorList>
            <person name="Qin J."/>
            <person name="Feng Y."/>
            <person name="Zong Z."/>
        </authorList>
    </citation>
    <scope>NUCLEOTIDE SEQUENCE [LARGE SCALE GENOMIC DNA]</scope>
    <source>
        <strain evidence="3 4">WCHAc060096</strain>
    </source>
</reference>
<dbReference type="EMBL" id="RAXU01000002">
    <property type="protein sequence ID" value="RKG35711.1"/>
    <property type="molecule type" value="Genomic_DNA"/>
</dbReference>
<feature type="compositionally biased region" description="Low complexity" evidence="1">
    <location>
        <begin position="1"/>
        <end position="17"/>
    </location>
</feature>
<dbReference type="Proteomes" id="UP000269001">
    <property type="component" value="Unassembled WGS sequence"/>
</dbReference>
<keyword evidence="2" id="KW-0472">Membrane</keyword>
<feature type="transmembrane region" description="Helical" evidence="2">
    <location>
        <begin position="96"/>
        <end position="114"/>
    </location>
</feature>
<gene>
    <name evidence="3" type="ORF">D7V21_02225</name>
</gene>
<keyword evidence="4" id="KW-1185">Reference proteome</keyword>
<evidence type="ECO:0008006" key="5">
    <source>
        <dbReference type="Google" id="ProtNLM"/>
    </source>
</evidence>
<dbReference type="RefSeq" id="WP_120368904.1">
    <property type="nucleotide sequence ID" value="NZ_RAXU01000002.1"/>
</dbReference>
<feature type="region of interest" description="Disordered" evidence="1">
    <location>
        <begin position="1"/>
        <end position="26"/>
    </location>
</feature>
<proteinExistence type="predicted"/>
<feature type="transmembrane region" description="Helical" evidence="2">
    <location>
        <begin position="35"/>
        <end position="61"/>
    </location>
</feature>
<evidence type="ECO:0000256" key="1">
    <source>
        <dbReference type="SAM" id="MobiDB-lite"/>
    </source>
</evidence>
<organism evidence="3 4">
    <name type="scientific">Acinetobacter guerrae</name>
    <dbReference type="NCBI Taxonomy" id="1843371"/>
    <lineage>
        <taxon>Bacteria</taxon>
        <taxon>Pseudomonadati</taxon>
        <taxon>Pseudomonadota</taxon>
        <taxon>Gammaproteobacteria</taxon>
        <taxon>Moraxellales</taxon>
        <taxon>Moraxellaceae</taxon>
        <taxon>Acinetobacter</taxon>
    </lineage>
</organism>
<name>A0A3A8F3J4_9GAMM</name>
<evidence type="ECO:0000256" key="2">
    <source>
        <dbReference type="SAM" id="Phobius"/>
    </source>
</evidence>
<dbReference type="AlphaFoldDB" id="A0A3A8F3J4"/>
<evidence type="ECO:0000313" key="3">
    <source>
        <dbReference type="EMBL" id="RKG35711.1"/>
    </source>
</evidence>
<keyword evidence="2" id="KW-1133">Transmembrane helix</keyword>
<feature type="transmembrane region" description="Helical" evidence="2">
    <location>
        <begin position="67"/>
        <end position="89"/>
    </location>
</feature>
<comment type="caution">
    <text evidence="3">The sequence shown here is derived from an EMBL/GenBank/DDBJ whole genome shotgun (WGS) entry which is preliminary data.</text>
</comment>
<protein>
    <recommendedName>
        <fullName evidence="5">Iron transporter</fullName>
    </recommendedName>
</protein>
<accession>A0A3A8F3J4</accession>